<dbReference type="InterPro" id="IPR036525">
    <property type="entry name" value="Tubulin/FtsZ_GTPase_sf"/>
</dbReference>
<feature type="domain" description="GYF" evidence="2">
    <location>
        <begin position="1124"/>
        <end position="1173"/>
    </location>
</feature>
<feature type="region of interest" description="Disordered" evidence="1">
    <location>
        <begin position="1060"/>
        <end position="1086"/>
    </location>
</feature>
<name>A0ABT1W964_9PROT</name>
<evidence type="ECO:0000313" key="4">
    <source>
        <dbReference type="Proteomes" id="UP001524587"/>
    </source>
</evidence>
<reference evidence="3 4" key="1">
    <citation type="submission" date="2022-06" db="EMBL/GenBank/DDBJ databases">
        <title>Endosaccharibacter gen. nov., sp. nov., endophytic bacteria isolated from sugarcane.</title>
        <authorList>
            <person name="Pitiwittayakul N."/>
            <person name="Yukphan P."/>
            <person name="Charoenyingcharoen P."/>
            <person name="Tanasupawat S."/>
        </authorList>
    </citation>
    <scope>NUCLEOTIDE SEQUENCE [LARGE SCALE GENOMIC DNA]</scope>
    <source>
        <strain evidence="3 4">KSS8</strain>
    </source>
</reference>
<dbReference type="InterPro" id="IPR025904">
    <property type="entry name" value="Tubulin-like"/>
</dbReference>
<organism evidence="3 4">
    <name type="scientific">Endosaccharibacter trunci</name>
    <dbReference type="NCBI Taxonomy" id="2812733"/>
    <lineage>
        <taxon>Bacteria</taxon>
        <taxon>Pseudomonadati</taxon>
        <taxon>Pseudomonadota</taxon>
        <taxon>Alphaproteobacteria</taxon>
        <taxon>Acetobacterales</taxon>
        <taxon>Acetobacteraceae</taxon>
        <taxon>Endosaccharibacter</taxon>
    </lineage>
</organism>
<comment type="caution">
    <text evidence="3">The sequence shown here is derived from an EMBL/GenBank/DDBJ whole genome shotgun (WGS) entry which is preliminary data.</text>
</comment>
<dbReference type="EMBL" id="JAMSKV010000012">
    <property type="protein sequence ID" value="MCQ8279430.1"/>
    <property type="molecule type" value="Genomic_DNA"/>
</dbReference>
<accession>A0ABT1W964</accession>
<proteinExistence type="predicted"/>
<dbReference type="SUPFAM" id="SSF52490">
    <property type="entry name" value="Tubulin nucleotide-binding domain-like"/>
    <property type="match status" value="1"/>
</dbReference>
<gene>
    <name evidence="3" type="ORF">NFI95_13370</name>
</gene>
<evidence type="ECO:0000259" key="2">
    <source>
        <dbReference type="Pfam" id="PF14237"/>
    </source>
</evidence>
<keyword evidence="4" id="KW-1185">Reference proteome</keyword>
<dbReference type="InterPro" id="IPR025640">
    <property type="entry name" value="GYF_2"/>
</dbReference>
<dbReference type="Pfam" id="PF14237">
    <property type="entry name" value="GYF_2"/>
    <property type="match status" value="1"/>
</dbReference>
<evidence type="ECO:0000256" key="1">
    <source>
        <dbReference type="SAM" id="MobiDB-lite"/>
    </source>
</evidence>
<protein>
    <submittedName>
        <fullName evidence="3">GYF domain-containing protein</fullName>
    </submittedName>
</protein>
<dbReference type="Gene3D" id="3.40.50.1440">
    <property type="entry name" value="Tubulin/FtsZ, GTPase domain"/>
    <property type="match status" value="1"/>
</dbReference>
<sequence length="1192" mass="132719">MSATTSGQPDAATPRRVQPTLFVGLGGTGMQILLRLRRRILTADWNGRRIDDLSRFPIASFVYFDTDLRTAIESDRQANTDPLARIVAFRENERLQHAVDVKRYMKDIDRYPLIADWLPIADFALINTEKGAGQVRAISRLLFFDQFRKLSDMLRERADHLLRSVGHQDDLAHLGLEVENRLRVVVVCSAAGGTGSGAFIDLGLALRSLIHPMPTVELVLLLPGGYQDHQRQRVSANGYAALMELEHAMRPNPSPPFVEQWAEHQGPAANIAPFDDVYLLDTRNVLDDGLDGVEDLYDMAADILFEDFGTSEFAATKRSIAVNQAQHKVDNYEPPLPAKLGRQALRYSQLFSSFGQSTIDTKSRVAVDSAVAETSKAMLKAYFNVALEDSGRLPTPSERDDFLDQQFFLQPNPFQHVLPGASDTGTINEPALIERLLEDGNGQPILAGIDRDLLATYQSEAFNGADPRNLPTLALREFEQRHGDVLGTIRHKSGSGLAADLILATRNRLTAERASAGPHGLRAVLFDYLDQRDRGGLDYTIRLVEDSKLQLETEIGRLFEIETRYAARAAETQRRFEQSLDNLREAVNRRLFGPDRKAAERYLEHLRTETSYYLAMQLRRQAAVEAQQFLRDMSEMLGTRRGQDADGNTLWDGAVSELVQGRLLVRRTLAEFDTEIGLLREAVSRRDAGTFVVLPEADAEAHAMLDSDPAEIARWAQEMFRDEGGSRVLFPILRDDSARAVLLNRLRGFARAQLAPRAESLRSAQSILLDMSARDRMAIFQRAMIRAMPWLDASFDHLGSGIAMGPRYTLLIATDDKDSFERNFGAEIAQVVPTGRLGIGAPQYLNSGLRDRILIYCELSGIPLDSIDPLRTDWRIAYQLEQKRPMPLHTHRQSERFPDPVVPTTREIEEMRRNMELFVRGVAYGILQRGARPGEPYQIDLGGGDWGDAGTERVIRSSGFSRHRDKVQSRVEAFEQGLSKLQLLAAAALIGWTGERVYAARKSRIGPTQTDRIPGLVQILASEIAADLRERAATIPTAPADIASAYAALSRSIPDWTVALPGSATDADPHDANQDPSDPPETRAQDKRRIVPERFTDAALARLLQPDAATTTLPRDEATPTAAWHLSIAKQLSGPFSLAEMRVLAGNGTLREGTNVRLLGSAQWQRVRDVPVLLDLLRDTLPEDEESLPDDE</sequence>
<dbReference type="Proteomes" id="UP001524587">
    <property type="component" value="Unassembled WGS sequence"/>
</dbReference>
<evidence type="ECO:0000313" key="3">
    <source>
        <dbReference type="EMBL" id="MCQ8279430.1"/>
    </source>
</evidence>
<dbReference type="RefSeq" id="WP_422864914.1">
    <property type="nucleotide sequence ID" value="NZ_JAMSKV010000012.1"/>
</dbReference>
<dbReference type="Pfam" id="PF13809">
    <property type="entry name" value="Tubulin_2"/>
    <property type="match status" value="1"/>
</dbReference>